<gene>
    <name evidence="6" type="ORF">FOE78_01255</name>
</gene>
<evidence type="ECO:0000256" key="2">
    <source>
        <dbReference type="ARBA" id="ARBA00023125"/>
    </source>
</evidence>
<evidence type="ECO:0000313" key="7">
    <source>
        <dbReference type="Proteomes" id="UP000319263"/>
    </source>
</evidence>
<dbReference type="InterPro" id="IPR001647">
    <property type="entry name" value="HTH_TetR"/>
</dbReference>
<sequence>MSQVQLSLVDSLRERKKAATRQRISDIATGLFAERGFDNVTVNEIAAAAEVSKVTVFNYFPRKEDIFFDRIPQAAELITAAVRDRGAGVTPLAALRGLVLELAEQRHPLGGVREPYAHFWRLVQDSPALRARVREVVDEWEILLAGLLAEHSDDPHPRLTAALAVAGYRIGYLAAVERTLAGDSADQITADLVSAINAAFDILERGLGS</sequence>
<accession>A0A516PU44</accession>
<proteinExistence type="predicted"/>
<feature type="DNA-binding region" description="H-T-H motif" evidence="4">
    <location>
        <begin position="41"/>
        <end position="60"/>
    </location>
</feature>
<dbReference type="InterPro" id="IPR041347">
    <property type="entry name" value="MftR_C"/>
</dbReference>
<feature type="domain" description="HTH tetR-type" evidence="5">
    <location>
        <begin position="18"/>
        <end position="78"/>
    </location>
</feature>
<evidence type="ECO:0000256" key="3">
    <source>
        <dbReference type="ARBA" id="ARBA00023163"/>
    </source>
</evidence>
<organism evidence="6 7">
    <name type="scientific">Microlunatus elymi</name>
    <dbReference type="NCBI Taxonomy" id="2596828"/>
    <lineage>
        <taxon>Bacteria</taxon>
        <taxon>Bacillati</taxon>
        <taxon>Actinomycetota</taxon>
        <taxon>Actinomycetes</taxon>
        <taxon>Propionibacteriales</taxon>
        <taxon>Propionibacteriaceae</taxon>
        <taxon>Microlunatus</taxon>
    </lineage>
</organism>
<dbReference type="Gene3D" id="1.10.357.10">
    <property type="entry name" value="Tetracycline Repressor, domain 2"/>
    <property type="match status" value="1"/>
</dbReference>
<name>A0A516PU44_9ACTN</name>
<dbReference type="PANTHER" id="PTHR30055:SF234">
    <property type="entry name" value="HTH-TYPE TRANSCRIPTIONAL REGULATOR BETI"/>
    <property type="match status" value="1"/>
</dbReference>
<dbReference type="EMBL" id="CP041692">
    <property type="protein sequence ID" value="QDP94724.1"/>
    <property type="molecule type" value="Genomic_DNA"/>
</dbReference>
<dbReference type="Pfam" id="PF00440">
    <property type="entry name" value="TetR_N"/>
    <property type="match status" value="1"/>
</dbReference>
<dbReference type="Pfam" id="PF17754">
    <property type="entry name" value="TetR_C_14"/>
    <property type="match status" value="1"/>
</dbReference>
<dbReference type="AlphaFoldDB" id="A0A516PU44"/>
<keyword evidence="1" id="KW-0805">Transcription regulation</keyword>
<dbReference type="PRINTS" id="PR00455">
    <property type="entry name" value="HTHTETR"/>
</dbReference>
<dbReference type="SUPFAM" id="SSF46689">
    <property type="entry name" value="Homeodomain-like"/>
    <property type="match status" value="1"/>
</dbReference>
<dbReference type="KEGG" id="mik:FOE78_01255"/>
<evidence type="ECO:0000313" key="6">
    <source>
        <dbReference type="EMBL" id="QDP94724.1"/>
    </source>
</evidence>
<keyword evidence="2 4" id="KW-0238">DNA-binding</keyword>
<dbReference type="PROSITE" id="PS50977">
    <property type="entry name" value="HTH_TETR_2"/>
    <property type="match status" value="1"/>
</dbReference>
<keyword evidence="3" id="KW-0804">Transcription</keyword>
<dbReference type="InterPro" id="IPR009057">
    <property type="entry name" value="Homeodomain-like_sf"/>
</dbReference>
<evidence type="ECO:0000256" key="4">
    <source>
        <dbReference type="PROSITE-ProRule" id="PRU00335"/>
    </source>
</evidence>
<dbReference type="GO" id="GO:0003700">
    <property type="term" value="F:DNA-binding transcription factor activity"/>
    <property type="evidence" value="ECO:0007669"/>
    <property type="project" value="TreeGrafter"/>
</dbReference>
<protein>
    <submittedName>
        <fullName evidence="6">TetR family transcriptional regulator</fullName>
    </submittedName>
</protein>
<dbReference type="Gene3D" id="1.10.10.60">
    <property type="entry name" value="Homeodomain-like"/>
    <property type="match status" value="1"/>
</dbReference>
<dbReference type="Proteomes" id="UP000319263">
    <property type="component" value="Chromosome"/>
</dbReference>
<evidence type="ECO:0000256" key="1">
    <source>
        <dbReference type="ARBA" id="ARBA00023015"/>
    </source>
</evidence>
<dbReference type="GO" id="GO:0000976">
    <property type="term" value="F:transcription cis-regulatory region binding"/>
    <property type="evidence" value="ECO:0007669"/>
    <property type="project" value="TreeGrafter"/>
</dbReference>
<reference evidence="6 7" key="1">
    <citation type="submission" date="2019-07" db="EMBL/GenBank/DDBJ databases">
        <title>Microlunatus dokdonensis sp. nov. isolated from the rhizospheric soil of the wild plant Elymus tsukushiensis.</title>
        <authorList>
            <person name="Ghim S.-Y."/>
            <person name="Hwang Y.-J."/>
            <person name="Son J.-S."/>
            <person name="Shin J.-H."/>
        </authorList>
    </citation>
    <scope>NUCLEOTIDE SEQUENCE [LARGE SCALE GENOMIC DNA]</scope>
    <source>
        <strain evidence="6 7">KUDC0627</strain>
    </source>
</reference>
<dbReference type="InterPro" id="IPR050109">
    <property type="entry name" value="HTH-type_TetR-like_transc_reg"/>
</dbReference>
<dbReference type="PANTHER" id="PTHR30055">
    <property type="entry name" value="HTH-TYPE TRANSCRIPTIONAL REGULATOR RUTR"/>
    <property type="match status" value="1"/>
</dbReference>
<dbReference type="OrthoDB" id="3731192at2"/>
<keyword evidence="7" id="KW-1185">Reference proteome</keyword>
<evidence type="ECO:0000259" key="5">
    <source>
        <dbReference type="PROSITE" id="PS50977"/>
    </source>
</evidence>